<protein>
    <submittedName>
        <fullName evidence="2">Uncharacterized protein</fullName>
    </submittedName>
</protein>
<sequence>MINHRSLSNQKSFSVADFFSFALSASSPSTMTGPKPASSKRISEKKKRTWHLSELVL</sequence>
<evidence type="ECO:0000256" key="1">
    <source>
        <dbReference type="SAM" id="MobiDB-lite"/>
    </source>
</evidence>
<name>A0A1Y0B317_9LAMI</name>
<dbReference type="EMBL" id="KY774314">
    <property type="protein sequence ID" value="ART31739.1"/>
    <property type="molecule type" value="Genomic_DNA"/>
</dbReference>
<feature type="region of interest" description="Disordered" evidence="1">
    <location>
        <begin position="25"/>
        <end position="57"/>
    </location>
</feature>
<keyword evidence="2" id="KW-0496">Mitochondrion</keyword>
<gene>
    <name evidence="2" type="ORF">AEK19_MT1552</name>
</gene>
<reference evidence="2" key="1">
    <citation type="submission" date="2017-03" db="EMBL/GenBank/DDBJ databases">
        <title>The mitochondrial genome of the carnivorous plant Utricularia reniformis (Lentibulariaceae): structure, comparative analysis and evolutionary landmarks.</title>
        <authorList>
            <person name="Silva S.R."/>
            <person name="Alvarenga D.O."/>
            <person name="Michael T.P."/>
            <person name="Miranda V.F.O."/>
            <person name="Varani A.M."/>
        </authorList>
    </citation>
    <scope>NUCLEOTIDE SEQUENCE</scope>
</reference>
<accession>A0A1Y0B317</accession>
<evidence type="ECO:0000313" key="2">
    <source>
        <dbReference type="EMBL" id="ART31739.1"/>
    </source>
</evidence>
<proteinExistence type="predicted"/>
<dbReference type="AlphaFoldDB" id="A0A1Y0B317"/>
<organism evidence="2">
    <name type="scientific">Utricularia reniformis</name>
    <dbReference type="NCBI Taxonomy" id="192314"/>
    <lineage>
        <taxon>Eukaryota</taxon>
        <taxon>Viridiplantae</taxon>
        <taxon>Streptophyta</taxon>
        <taxon>Embryophyta</taxon>
        <taxon>Tracheophyta</taxon>
        <taxon>Spermatophyta</taxon>
        <taxon>Magnoliopsida</taxon>
        <taxon>eudicotyledons</taxon>
        <taxon>Gunneridae</taxon>
        <taxon>Pentapetalae</taxon>
        <taxon>asterids</taxon>
        <taxon>lamiids</taxon>
        <taxon>Lamiales</taxon>
        <taxon>Lentibulariaceae</taxon>
        <taxon>Utricularia</taxon>
    </lineage>
</organism>
<geneLocation type="mitochondrion" evidence="2"/>